<gene>
    <name evidence="4" type="ORF">CTEN210_00519</name>
</gene>
<evidence type="ECO:0000313" key="5">
    <source>
        <dbReference type="Proteomes" id="UP001054902"/>
    </source>
</evidence>
<protein>
    <recommendedName>
        <fullName evidence="3">EF-hand domain-containing protein</fullName>
    </recommendedName>
</protein>
<dbReference type="Proteomes" id="UP001054902">
    <property type="component" value="Unassembled WGS sequence"/>
</dbReference>
<feature type="chain" id="PRO_5042252457" description="EF-hand domain-containing protein" evidence="2">
    <location>
        <begin position="20"/>
        <end position="314"/>
    </location>
</feature>
<dbReference type="PROSITE" id="PS00018">
    <property type="entry name" value="EF_HAND_1"/>
    <property type="match status" value="1"/>
</dbReference>
<dbReference type="SUPFAM" id="SSF47473">
    <property type="entry name" value="EF-hand"/>
    <property type="match status" value="1"/>
</dbReference>
<evidence type="ECO:0000313" key="4">
    <source>
        <dbReference type="EMBL" id="GFH44045.1"/>
    </source>
</evidence>
<dbReference type="InterPro" id="IPR011992">
    <property type="entry name" value="EF-hand-dom_pair"/>
</dbReference>
<dbReference type="InterPro" id="IPR018247">
    <property type="entry name" value="EF_Hand_1_Ca_BS"/>
</dbReference>
<dbReference type="InterPro" id="IPR002048">
    <property type="entry name" value="EF_hand_dom"/>
</dbReference>
<feature type="domain" description="EF-hand" evidence="3">
    <location>
        <begin position="83"/>
        <end position="106"/>
    </location>
</feature>
<evidence type="ECO:0000256" key="2">
    <source>
        <dbReference type="SAM" id="SignalP"/>
    </source>
</evidence>
<dbReference type="AlphaFoldDB" id="A0AAD3GYW8"/>
<keyword evidence="1" id="KW-0106">Calcium</keyword>
<sequence>MRLLFKSTMLIAYMQASVAFSIPKPSIHFRTAAAKENAKMRDSIRDEVCSNEGKPVKHLLPPSSSSNSNNPFATVSIDIRAFLDLNNNGKIDAEDLKIMFHPLMKMLDANGTGKFDVGDSKAIISVLLLVSALLFNPLAAEAIGGAAIGNFLGEVYTGRVHGESVILRLTDPPEMRNDLPNYVRPTKENGAGIEQLLKDLRFSKVCSTLPEENEEIYIFYPYPDAPKSIHTNRNKMTGDFPVRALATKVDSKKQTFTAVPMDTSLAPIDERAYPFPSMWPIVYTIVGMYALAREETSVFVQKVQDILSNEVRET</sequence>
<comment type="caution">
    <text evidence="4">The sequence shown here is derived from an EMBL/GenBank/DDBJ whole genome shotgun (WGS) entry which is preliminary data.</text>
</comment>
<accession>A0AAD3GYW8</accession>
<keyword evidence="5" id="KW-1185">Reference proteome</keyword>
<dbReference type="EMBL" id="BLLK01000019">
    <property type="protein sequence ID" value="GFH44045.1"/>
    <property type="molecule type" value="Genomic_DNA"/>
</dbReference>
<name>A0AAD3GYW8_9STRA</name>
<keyword evidence="2" id="KW-0732">Signal</keyword>
<reference evidence="4 5" key="1">
    <citation type="journal article" date="2021" name="Sci. Rep.">
        <title>The genome of the diatom Chaetoceros tenuissimus carries an ancient integrated fragment of an extant virus.</title>
        <authorList>
            <person name="Hongo Y."/>
            <person name="Kimura K."/>
            <person name="Takaki Y."/>
            <person name="Yoshida Y."/>
            <person name="Baba S."/>
            <person name="Kobayashi G."/>
            <person name="Nagasaki K."/>
            <person name="Hano T."/>
            <person name="Tomaru Y."/>
        </authorList>
    </citation>
    <scope>NUCLEOTIDE SEQUENCE [LARGE SCALE GENOMIC DNA]</scope>
    <source>
        <strain evidence="4 5">NIES-3715</strain>
    </source>
</reference>
<dbReference type="PROSITE" id="PS50222">
    <property type="entry name" value="EF_HAND_2"/>
    <property type="match status" value="1"/>
</dbReference>
<evidence type="ECO:0000256" key="1">
    <source>
        <dbReference type="ARBA" id="ARBA00022837"/>
    </source>
</evidence>
<evidence type="ECO:0000259" key="3">
    <source>
        <dbReference type="PROSITE" id="PS50222"/>
    </source>
</evidence>
<dbReference type="GO" id="GO:0005509">
    <property type="term" value="F:calcium ion binding"/>
    <property type="evidence" value="ECO:0007669"/>
    <property type="project" value="InterPro"/>
</dbReference>
<proteinExistence type="predicted"/>
<feature type="signal peptide" evidence="2">
    <location>
        <begin position="1"/>
        <end position="19"/>
    </location>
</feature>
<organism evidence="4 5">
    <name type="scientific">Chaetoceros tenuissimus</name>
    <dbReference type="NCBI Taxonomy" id="426638"/>
    <lineage>
        <taxon>Eukaryota</taxon>
        <taxon>Sar</taxon>
        <taxon>Stramenopiles</taxon>
        <taxon>Ochrophyta</taxon>
        <taxon>Bacillariophyta</taxon>
        <taxon>Coscinodiscophyceae</taxon>
        <taxon>Chaetocerotophycidae</taxon>
        <taxon>Chaetocerotales</taxon>
        <taxon>Chaetocerotaceae</taxon>
        <taxon>Chaetoceros</taxon>
    </lineage>
</organism>